<gene>
    <name evidence="8" type="ORF">BLX24_03390</name>
</gene>
<dbReference type="Pfam" id="PF01435">
    <property type="entry name" value="Peptidase_M48"/>
    <property type="match status" value="1"/>
</dbReference>
<dbReference type="InterPro" id="IPR051156">
    <property type="entry name" value="Mito/Outer_Membr_Metalloprot"/>
</dbReference>
<evidence type="ECO:0000256" key="4">
    <source>
        <dbReference type="ARBA" id="ARBA00022833"/>
    </source>
</evidence>
<evidence type="ECO:0000256" key="3">
    <source>
        <dbReference type="ARBA" id="ARBA00022801"/>
    </source>
</evidence>
<dbReference type="RefSeq" id="WP_071501623.1">
    <property type="nucleotide sequence ID" value="NZ_MORL01000001.1"/>
</dbReference>
<dbReference type="GO" id="GO:0004222">
    <property type="term" value="F:metalloendopeptidase activity"/>
    <property type="evidence" value="ECO:0007669"/>
    <property type="project" value="InterPro"/>
</dbReference>
<dbReference type="PANTHER" id="PTHR22726">
    <property type="entry name" value="METALLOENDOPEPTIDASE OMA1"/>
    <property type="match status" value="1"/>
</dbReference>
<dbReference type="GO" id="GO:0046872">
    <property type="term" value="F:metal ion binding"/>
    <property type="evidence" value="ECO:0007669"/>
    <property type="project" value="UniProtKB-KW"/>
</dbReference>
<evidence type="ECO:0000259" key="7">
    <source>
        <dbReference type="Pfam" id="PF01435"/>
    </source>
</evidence>
<keyword evidence="5 6" id="KW-0482">Metalloprotease</keyword>
<protein>
    <submittedName>
        <fullName evidence="8">Peptidase M48</fullName>
    </submittedName>
</protein>
<dbReference type="PANTHER" id="PTHR22726:SF1">
    <property type="entry name" value="METALLOENDOPEPTIDASE OMA1, MITOCHONDRIAL"/>
    <property type="match status" value="1"/>
</dbReference>
<keyword evidence="3 6" id="KW-0378">Hydrolase</keyword>
<keyword evidence="9" id="KW-1185">Reference proteome</keyword>
<dbReference type="PROSITE" id="PS51257">
    <property type="entry name" value="PROKAR_LIPOPROTEIN"/>
    <property type="match status" value="1"/>
</dbReference>
<feature type="domain" description="Peptidase M48" evidence="7">
    <location>
        <begin position="69"/>
        <end position="261"/>
    </location>
</feature>
<reference evidence="8 9" key="1">
    <citation type="submission" date="2016-10" db="EMBL/GenBank/DDBJ databases">
        <title>Arsenicibacter rosenii gen. nov., sp. nov., an efficient arsenic-methylating bacterium isolated from an arsenic-contaminated paddy soil.</title>
        <authorList>
            <person name="Huang K."/>
        </authorList>
    </citation>
    <scope>NUCLEOTIDE SEQUENCE [LARGE SCALE GENOMIC DNA]</scope>
    <source>
        <strain evidence="8 9">SM-1</strain>
    </source>
</reference>
<sequence>MKKILFGVLLISMAIGCQKVPLTGRNQLAFVPNSTLLPMSFTNYKEVLDTSTVVNNGSQADMIKRVGGRLRTAMENYMKANNLGDRLNGYQWEFNLIQSPQVNAWCMPGGKVAFYTGILPYCQGEAGVATVMGHEISHAIAEHGNERMSEGLVANGLIQGGQLVLGTLSQTQKSQANALLLQAAGVALPVGYQLGRELPHSRAQESEADHLGLIFMAMAGYDPNEAVAFWTRMAKAGSGQKPPEFLSTHPSDERRINDIQKLMPEAMKYYKR</sequence>
<comment type="cofactor">
    <cofactor evidence="6">
        <name>Zn(2+)</name>
        <dbReference type="ChEBI" id="CHEBI:29105"/>
    </cofactor>
    <text evidence="6">Binds 1 zinc ion per subunit.</text>
</comment>
<dbReference type="CDD" id="cd07331">
    <property type="entry name" value="M48C_Oma1_like"/>
    <property type="match status" value="1"/>
</dbReference>
<dbReference type="GO" id="GO:0051603">
    <property type="term" value="P:proteolysis involved in protein catabolic process"/>
    <property type="evidence" value="ECO:0007669"/>
    <property type="project" value="TreeGrafter"/>
</dbReference>
<dbReference type="GO" id="GO:0016020">
    <property type="term" value="C:membrane"/>
    <property type="evidence" value="ECO:0007669"/>
    <property type="project" value="TreeGrafter"/>
</dbReference>
<dbReference type="OrthoDB" id="9810445at2"/>
<evidence type="ECO:0000313" key="9">
    <source>
        <dbReference type="Proteomes" id="UP000181790"/>
    </source>
</evidence>
<keyword evidence="4 6" id="KW-0862">Zinc</keyword>
<keyword evidence="1 6" id="KW-0645">Protease</keyword>
<evidence type="ECO:0000256" key="5">
    <source>
        <dbReference type="ARBA" id="ARBA00023049"/>
    </source>
</evidence>
<evidence type="ECO:0000256" key="1">
    <source>
        <dbReference type="ARBA" id="ARBA00022670"/>
    </source>
</evidence>
<evidence type="ECO:0000256" key="6">
    <source>
        <dbReference type="RuleBase" id="RU003983"/>
    </source>
</evidence>
<dbReference type="AlphaFoldDB" id="A0A1S2VRK5"/>
<organism evidence="8 9">
    <name type="scientific">Arsenicibacter rosenii</name>
    <dbReference type="NCBI Taxonomy" id="1750698"/>
    <lineage>
        <taxon>Bacteria</taxon>
        <taxon>Pseudomonadati</taxon>
        <taxon>Bacteroidota</taxon>
        <taxon>Cytophagia</taxon>
        <taxon>Cytophagales</taxon>
        <taxon>Spirosomataceae</taxon>
        <taxon>Arsenicibacter</taxon>
    </lineage>
</organism>
<dbReference type="InterPro" id="IPR001915">
    <property type="entry name" value="Peptidase_M48"/>
</dbReference>
<proteinExistence type="inferred from homology"/>
<comment type="caution">
    <text evidence="8">The sequence shown here is derived from an EMBL/GenBank/DDBJ whole genome shotgun (WGS) entry which is preliminary data.</text>
</comment>
<keyword evidence="2" id="KW-0479">Metal-binding</keyword>
<dbReference type="Proteomes" id="UP000181790">
    <property type="component" value="Unassembled WGS sequence"/>
</dbReference>
<dbReference type="Gene3D" id="3.30.2010.10">
    <property type="entry name" value="Metalloproteases ('zincins'), catalytic domain"/>
    <property type="match status" value="1"/>
</dbReference>
<name>A0A1S2VRK5_9BACT</name>
<dbReference type="EMBL" id="MORL01000001">
    <property type="protein sequence ID" value="OIN61120.1"/>
    <property type="molecule type" value="Genomic_DNA"/>
</dbReference>
<evidence type="ECO:0000313" key="8">
    <source>
        <dbReference type="EMBL" id="OIN61120.1"/>
    </source>
</evidence>
<accession>A0A1S2VRK5</accession>
<evidence type="ECO:0000256" key="2">
    <source>
        <dbReference type="ARBA" id="ARBA00022723"/>
    </source>
</evidence>
<comment type="similarity">
    <text evidence="6">Belongs to the peptidase M48 family.</text>
</comment>